<feature type="region of interest" description="Disordered" evidence="1">
    <location>
        <begin position="29"/>
        <end position="66"/>
    </location>
</feature>
<evidence type="ECO:0000256" key="1">
    <source>
        <dbReference type="SAM" id="MobiDB-lite"/>
    </source>
</evidence>
<protein>
    <submittedName>
        <fullName evidence="2">Uncharacterized protein</fullName>
    </submittedName>
</protein>
<evidence type="ECO:0000313" key="3">
    <source>
        <dbReference type="Proteomes" id="UP000663249"/>
    </source>
</evidence>
<reference evidence="2 3" key="1">
    <citation type="submission" date="2021-02" db="EMBL/GenBank/DDBJ databases">
        <title>Genomic and phenotypic characterization of Pseudomonas hygromyciniae, a novel bacterial species discovered from a commercially purchased antibiotic vial.</title>
        <authorList>
            <person name="Turner T.L."/>
            <person name="Mitra S.D."/>
            <person name="Kochan T.J."/>
            <person name="Pincus N.B."/>
            <person name="Lebrun-Corbin M."/>
            <person name="Cheung B."/>
            <person name="Gatesy S.W."/>
            <person name="Afzal T."/>
            <person name="Ozer E.A."/>
            <person name="Hauser A.R."/>
        </authorList>
    </citation>
    <scope>NUCLEOTIDE SEQUENCE [LARGE SCALE GENOMIC DNA]</scope>
    <source>
        <strain evidence="2 3">SDM007</strain>
    </source>
</reference>
<proteinExistence type="predicted"/>
<accession>A0ABX7JS76</accession>
<dbReference type="EMBL" id="CP070506">
    <property type="protein sequence ID" value="QSB38210.1"/>
    <property type="molecule type" value="Genomic_DNA"/>
</dbReference>
<keyword evidence="3" id="KW-1185">Reference proteome</keyword>
<evidence type="ECO:0000313" key="2">
    <source>
        <dbReference type="EMBL" id="QSB38210.1"/>
    </source>
</evidence>
<dbReference type="Proteomes" id="UP000663249">
    <property type="component" value="Chromosome"/>
</dbReference>
<feature type="compositionally biased region" description="Basic and acidic residues" evidence="1">
    <location>
        <begin position="35"/>
        <end position="51"/>
    </location>
</feature>
<organism evidence="2 3">
    <name type="scientific">Pseudomonas hygromyciniae</name>
    <dbReference type="NCBI Taxonomy" id="2812000"/>
    <lineage>
        <taxon>Bacteria</taxon>
        <taxon>Pseudomonadati</taxon>
        <taxon>Pseudomonadota</taxon>
        <taxon>Gammaproteobacteria</taxon>
        <taxon>Pseudomonadales</taxon>
        <taxon>Pseudomonadaceae</taxon>
        <taxon>Pseudomonas</taxon>
    </lineage>
</organism>
<dbReference type="RefSeq" id="WP_205518892.1">
    <property type="nucleotide sequence ID" value="NZ_CP070506.1"/>
</dbReference>
<name>A0ABX7JS76_9PSED</name>
<gene>
    <name evidence="2" type="ORF">JTY93_18270</name>
</gene>
<sequence length="92" mass="10120">MISGNIMLNAYNPMTVIASVENHAIADAHSNIRGGGDKAGDKSSDQIEKAPRHYQASPNLMERNEPKLPLADYDRAQNLLPRKEPKPPACRL</sequence>